<evidence type="ECO:0000313" key="2">
    <source>
        <dbReference type="EMBL" id="MBL6453867.1"/>
    </source>
</evidence>
<feature type="signal peptide" evidence="1">
    <location>
        <begin position="1"/>
        <end position="21"/>
    </location>
</feature>
<keyword evidence="1" id="KW-0732">Signal</keyword>
<feature type="chain" id="PRO_5047171602" evidence="1">
    <location>
        <begin position="22"/>
        <end position="117"/>
    </location>
</feature>
<evidence type="ECO:0000256" key="1">
    <source>
        <dbReference type="SAM" id="SignalP"/>
    </source>
</evidence>
<gene>
    <name evidence="2" type="ORF">JMJ55_00945</name>
</gene>
<dbReference type="Proteomes" id="UP000606490">
    <property type="component" value="Unassembled WGS sequence"/>
</dbReference>
<proteinExistence type="predicted"/>
<keyword evidence="3" id="KW-1185">Reference proteome</keyword>
<accession>A0ABS1UX22</accession>
<protein>
    <submittedName>
        <fullName evidence="2">Uncharacterized protein</fullName>
    </submittedName>
</protein>
<name>A0ABS1UX22_9PROT</name>
<organism evidence="2 3">
    <name type="scientific">Belnapia mucosa</name>
    <dbReference type="NCBI Taxonomy" id="2804532"/>
    <lineage>
        <taxon>Bacteria</taxon>
        <taxon>Pseudomonadati</taxon>
        <taxon>Pseudomonadota</taxon>
        <taxon>Alphaproteobacteria</taxon>
        <taxon>Acetobacterales</taxon>
        <taxon>Roseomonadaceae</taxon>
        <taxon>Belnapia</taxon>
    </lineage>
</organism>
<comment type="caution">
    <text evidence="2">The sequence shown here is derived from an EMBL/GenBank/DDBJ whole genome shotgun (WGS) entry which is preliminary data.</text>
</comment>
<dbReference type="EMBL" id="JAEUXJ010000001">
    <property type="protein sequence ID" value="MBL6453867.1"/>
    <property type="molecule type" value="Genomic_DNA"/>
</dbReference>
<sequence length="117" mass="11904">MTSAARLAILGALLLPGCARFGGSEVASTPAAMPVAAALPPSDPMVAFAATARPGAETMVGGARVRLLRAYHAASGRDCRELLVGSGMGERSRLVCEAEGQWAEARPLLGSGGMQRP</sequence>
<dbReference type="RefSeq" id="WP_202823612.1">
    <property type="nucleotide sequence ID" value="NZ_JAEUXJ010000001.1"/>
</dbReference>
<evidence type="ECO:0000313" key="3">
    <source>
        <dbReference type="Proteomes" id="UP000606490"/>
    </source>
</evidence>
<reference evidence="2 3" key="1">
    <citation type="submission" date="2021-01" db="EMBL/GenBank/DDBJ databases">
        <title>Belnapia mucosa sp. nov. and Belnapia arida sp. nov., isolated from the Tabernas Desert (Almeria, Spain).</title>
        <authorList>
            <person name="Molina-Menor E."/>
            <person name="Vidal-Verdu A."/>
            <person name="Calonge A."/>
            <person name="Satari L."/>
            <person name="Pereto Magraner J."/>
            <person name="Porcar Miralles M."/>
        </authorList>
    </citation>
    <scope>NUCLEOTIDE SEQUENCE [LARGE SCALE GENOMIC DNA]</scope>
    <source>
        <strain evidence="2 3">T6</strain>
    </source>
</reference>